<accession>A0A2T0R4W2</accession>
<dbReference type="Pfam" id="PF13641">
    <property type="entry name" value="Glyco_tranf_2_3"/>
    <property type="match status" value="1"/>
</dbReference>
<keyword evidence="2" id="KW-0328">Glycosyltransferase</keyword>
<protein>
    <submittedName>
        <fullName evidence="6">Cellulose synthase/poly-beta-1,6-N-acetylglucosamine synthase-like glycosyltransferase</fullName>
    </submittedName>
</protein>
<dbReference type="GO" id="GO:0016757">
    <property type="term" value="F:glycosyltransferase activity"/>
    <property type="evidence" value="ECO:0007669"/>
    <property type="project" value="UniProtKB-KW"/>
</dbReference>
<dbReference type="CDD" id="cd06423">
    <property type="entry name" value="CESA_like"/>
    <property type="match status" value="1"/>
</dbReference>
<keyword evidence="7" id="KW-1185">Reference proteome</keyword>
<evidence type="ECO:0000256" key="1">
    <source>
        <dbReference type="ARBA" id="ARBA00006739"/>
    </source>
</evidence>
<keyword evidence="3 6" id="KW-0808">Transferase</keyword>
<feature type="transmembrane region" description="Helical" evidence="5">
    <location>
        <begin position="12"/>
        <end position="35"/>
    </location>
</feature>
<dbReference type="InterPro" id="IPR029044">
    <property type="entry name" value="Nucleotide-diphossugar_trans"/>
</dbReference>
<keyword evidence="5" id="KW-1133">Transmembrane helix</keyword>
<evidence type="ECO:0000313" key="7">
    <source>
        <dbReference type="Proteomes" id="UP000238083"/>
    </source>
</evidence>
<feature type="transmembrane region" description="Helical" evidence="5">
    <location>
        <begin position="389"/>
        <end position="411"/>
    </location>
</feature>
<dbReference type="Gene3D" id="3.90.550.10">
    <property type="entry name" value="Spore Coat Polysaccharide Biosynthesis Protein SpsA, Chain A"/>
    <property type="match status" value="1"/>
</dbReference>
<name>A0A2T0R4W2_9ACTN</name>
<evidence type="ECO:0000256" key="4">
    <source>
        <dbReference type="SAM" id="MobiDB-lite"/>
    </source>
</evidence>
<proteinExistence type="inferred from homology"/>
<sequence length="494" mass="52805">MSGVVADVLGALNWTVLGYVVVLDAVVLLLVVAAARRVLAHRRWSGTEGHDQLFASPLTPAVSVLVTAHDEEARVLDTLAAALAQRYPAFEVVLVDDGSTDGTFDLVARTYGLVPVTARWSADLPVEGEVLSVHRATTGDPLTVVRKVGVGRPADAVNAALNLARHRLVCTLDAGAVLEPDALLTVVRPFVEDPLDVVAAGGVVRTLNGSRLERGSVLEPGLPKRWLARVQVLEQLRSALLSRAGRTGAHALLADSGAFGLFRRDLLLELGGVDPRSATGTADLVVALHGLLRRTGRPHRMVFVPEPVCWTTVPETWEGLGRRHRRRSQGLGQLLWKHRRMIANPRYGAVGVLTLPALVLLEVLGPAVEVLGLVSVAVAAATGALDRDLAVVLAGFALLVGISLSTTVVAVEEFTSPRRSGRRDLPALLVAGLLRNVGFRQVHAWYRFQGLLLALTRRDGRAERRGLRAEPPRPVGAGTVHGGHPSSRPAPRRT</sequence>
<evidence type="ECO:0000313" key="6">
    <source>
        <dbReference type="EMBL" id="PRY15813.1"/>
    </source>
</evidence>
<dbReference type="SUPFAM" id="SSF53448">
    <property type="entry name" value="Nucleotide-diphospho-sugar transferases"/>
    <property type="match status" value="1"/>
</dbReference>
<evidence type="ECO:0000256" key="5">
    <source>
        <dbReference type="SAM" id="Phobius"/>
    </source>
</evidence>
<feature type="transmembrane region" description="Helical" evidence="5">
    <location>
        <begin position="347"/>
        <end position="377"/>
    </location>
</feature>
<dbReference type="AlphaFoldDB" id="A0A2T0R4W2"/>
<dbReference type="PANTHER" id="PTHR43630">
    <property type="entry name" value="POLY-BETA-1,6-N-ACETYL-D-GLUCOSAMINE SYNTHASE"/>
    <property type="match status" value="1"/>
</dbReference>
<feature type="region of interest" description="Disordered" evidence="4">
    <location>
        <begin position="463"/>
        <end position="494"/>
    </location>
</feature>
<dbReference type="Proteomes" id="UP000238083">
    <property type="component" value="Unassembled WGS sequence"/>
</dbReference>
<dbReference type="PANTHER" id="PTHR43630:SF1">
    <property type="entry name" value="POLY-BETA-1,6-N-ACETYL-D-GLUCOSAMINE SYNTHASE"/>
    <property type="match status" value="1"/>
</dbReference>
<evidence type="ECO:0000256" key="2">
    <source>
        <dbReference type="ARBA" id="ARBA00022676"/>
    </source>
</evidence>
<comment type="similarity">
    <text evidence="1">Belongs to the glycosyltransferase 2 family.</text>
</comment>
<keyword evidence="5" id="KW-0812">Transmembrane</keyword>
<reference evidence="6 7" key="1">
    <citation type="submission" date="2018-03" db="EMBL/GenBank/DDBJ databases">
        <title>Genomic Encyclopedia of Archaeal and Bacterial Type Strains, Phase II (KMG-II): from individual species to whole genera.</title>
        <authorList>
            <person name="Goeker M."/>
        </authorList>
    </citation>
    <scope>NUCLEOTIDE SEQUENCE [LARGE SCALE GENOMIC DNA]</scope>
    <source>
        <strain evidence="6 7">DSM 19711</strain>
    </source>
</reference>
<comment type="caution">
    <text evidence="6">The sequence shown here is derived from an EMBL/GenBank/DDBJ whole genome shotgun (WGS) entry which is preliminary data.</text>
</comment>
<keyword evidence="5" id="KW-0472">Membrane</keyword>
<organism evidence="6 7">
    <name type="scientific">Kineococcus rhizosphaerae</name>
    <dbReference type="NCBI Taxonomy" id="559628"/>
    <lineage>
        <taxon>Bacteria</taxon>
        <taxon>Bacillati</taxon>
        <taxon>Actinomycetota</taxon>
        <taxon>Actinomycetes</taxon>
        <taxon>Kineosporiales</taxon>
        <taxon>Kineosporiaceae</taxon>
        <taxon>Kineococcus</taxon>
    </lineage>
</organism>
<evidence type="ECO:0000256" key="3">
    <source>
        <dbReference type="ARBA" id="ARBA00022679"/>
    </source>
</evidence>
<gene>
    <name evidence="6" type="ORF">CLV37_10422</name>
</gene>
<dbReference type="EMBL" id="PVZF01000004">
    <property type="protein sequence ID" value="PRY15813.1"/>
    <property type="molecule type" value="Genomic_DNA"/>
</dbReference>
<dbReference type="RefSeq" id="WP_106209518.1">
    <property type="nucleotide sequence ID" value="NZ_PVZF01000004.1"/>
</dbReference>